<proteinExistence type="inferred from homology"/>
<dbReference type="InterPro" id="IPR005627">
    <property type="entry name" value="CutC-like"/>
</dbReference>
<keyword evidence="4" id="KW-1185">Reference proteome</keyword>
<evidence type="ECO:0000256" key="2">
    <source>
        <dbReference type="HAMAP-Rule" id="MF_00795"/>
    </source>
</evidence>
<comment type="caution">
    <text evidence="3">The sequence shown here is derived from an EMBL/GenBank/DDBJ whole genome shotgun (WGS) entry which is preliminary data.</text>
</comment>
<protein>
    <recommendedName>
        <fullName evidence="2">PF03932 family protein CutC</fullName>
    </recommendedName>
</protein>
<dbReference type="GO" id="GO:0005507">
    <property type="term" value="F:copper ion binding"/>
    <property type="evidence" value="ECO:0007669"/>
    <property type="project" value="TreeGrafter"/>
</dbReference>
<dbReference type="HAMAP" id="MF_00795">
    <property type="entry name" value="CutC"/>
    <property type="match status" value="1"/>
</dbReference>
<dbReference type="EMBL" id="JACIJG010000009">
    <property type="protein sequence ID" value="MBB5702779.1"/>
    <property type="molecule type" value="Genomic_DNA"/>
</dbReference>
<dbReference type="GO" id="GO:0005737">
    <property type="term" value="C:cytoplasm"/>
    <property type="evidence" value="ECO:0007669"/>
    <property type="project" value="UniProtKB-SubCell"/>
</dbReference>
<dbReference type="PANTHER" id="PTHR12598">
    <property type="entry name" value="COPPER HOMEOSTASIS PROTEIN CUTC"/>
    <property type="match status" value="1"/>
</dbReference>
<evidence type="ECO:0000256" key="1">
    <source>
        <dbReference type="ARBA" id="ARBA00007768"/>
    </source>
</evidence>
<evidence type="ECO:0000313" key="3">
    <source>
        <dbReference type="EMBL" id="MBB5702779.1"/>
    </source>
</evidence>
<dbReference type="AlphaFoldDB" id="A0A7W9ELW5"/>
<comment type="similarity">
    <text evidence="1 2">Belongs to the CutC family.</text>
</comment>
<name>A0A7W9ELW5_9HYPH</name>
<organism evidence="3 4">
    <name type="scientific">Brucella daejeonensis</name>
    <dbReference type="NCBI Taxonomy" id="659015"/>
    <lineage>
        <taxon>Bacteria</taxon>
        <taxon>Pseudomonadati</taxon>
        <taxon>Pseudomonadota</taxon>
        <taxon>Alphaproteobacteria</taxon>
        <taxon>Hyphomicrobiales</taxon>
        <taxon>Brucellaceae</taxon>
        <taxon>Brucella/Ochrobactrum group</taxon>
        <taxon>Brucella</taxon>
    </lineage>
</organism>
<evidence type="ECO:0000313" key="4">
    <source>
        <dbReference type="Proteomes" id="UP000555546"/>
    </source>
</evidence>
<sequence length="251" mass="25947">MSAILEICVDSADGLHAAIEGGADRIELCSALELGGLTPSRALMDVAARAPIPVYAMIRPQAGGFCFSARDEALMLADIRNARNAGLAGVVLGASLSDGSLDLAMLKKLTAEAQGLGTTLHRVFDLVPDVGIALEQAISLGFERILTSGQSGTAEQGVDVLQRLAGMAGGRIGIMPGCGVNPENVGRILQATCATEIHASCRENAGEKDKRAIAFGFASARSSRTSASKVRALKAVIAKHWGSYQQATSGK</sequence>
<dbReference type="RefSeq" id="WP_183653184.1">
    <property type="nucleotide sequence ID" value="NZ_JACIJG010000009.1"/>
</dbReference>
<keyword evidence="2" id="KW-0963">Cytoplasm</keyword>
<accession>A0A7W9ELW5</accession>
<reference evidence="3 4" key="1">
    <citation type="submission" date="2020-08" db="EMBL/GenBank/DDBJ databases">
        <title>Genomic Encyclopedia of Type Strains, Phase IV (KMG-IV): sequencing the most valuable type-strain genomes for metagenomic binning, comparative biology and taxonomic classification.</title>
        <authorList>
            <person name="Goeker M."/>
        </authorList>
    </citation>
    <scope>NUCLEOTIDE SEQUENCE [LARGE SCALE GENOMIC DNA]</scope>
    <source>
        <strain evidence="3 4">DSM 26944</strain>
    </source>
</reference>
<dbReference type="Gene3D" id="3.20.20.380">
    <property type="entry name" value="Copper homeostasis (CutC) domain"/>
    <property type="match status" value="1"/>
</dbReference>
<dbReference type="InterPro" id="IPR036822">
    <property type="entry name" value="CutC-like_dom_sf"/>
</dbReference>
<gene>
    <name evidence="2" type="primary">cutC</name>
    <name evidence="3" type="ORF">FHS76_002668</name>
</gene>
<dbReference type="PANTHER" id="PTHR12598:SF0">
    <property type="entry name" value="COPPER HOMEOSTASIS PROTEIN CUTC HOMOLOG"/>
    <property type="match status" value="1"/>
</dbReference>
<comment type="caution">
    <text evidence="2">Once thought to be involved in copper homeostasis, experiments in E.coli have shown this is not the case.</text>
</comment>
<dbReference type="SUPFAM" id="SSF110395">
    <property type="entry name" value="CutC-like"/>
    <property type="match status" value="1"/>
</dbReference>
<comment type="subcellular location">
    <subcellularLocation>
        <location evidence="2">Cytoplasm</location>
    </subcellularLocation>
</comment>
<dbReference type="Pfam" id="PF03932">
    <property type="entry name" value="CutC"/>
    <property type="match status" value="1"/>
</dbReference>
<dbReference type="Proteomes" id="UP000555546">
    <property type="component" value="Unassembled WGS sequence"/>
</dbReference>